<dbReference type="Proteomes" id="UP000271624">
    <property type="component" value="Unassembled WGS sequence"/>
</dbReference>
<dbReference type="AlphaFoldDB" id="A0A3S1BA64"/>
<dbReference type="SUPFAM" id="SSF63825">
    <property type="entry name" value="YWTD domain"/>
    <property type="match status" value="1"/>
</dbReference>
<proteinExistence type="predicted"/>
<dbReference type="InterPro" id="IPR011042">
    <property type="entry name" value="6-blade_b-propeller_TolB-like"/>
</dbReference>
<comment type="caution">
    <text evidence="1">The sequence shown here is derived from an EMBL/GenBank/DDBJ whole genome shotgun (WGS) entry which is preliminary data.</text>
</comment>
<keyword evidence="2" id="KW-1185">Reference proteome</keyword>
<accession>A0A3S1BA64</accession>
<evidence type="ECO:0000313" key="1">
    <source>
        <dbReference type="EMBL" id="RUT07884.1"/>
    </source>
</evidence>
<name>A0A3S1BA64_9CYAN</name>
<reference evidence="1" key="2">
    <citation type="journal article" date="2019" name="Genome Biol. Evol.">
        <title>Day and night: Metabolic profiles and evolutionary relationships of six axenic non-marine cyanobacteria.</title>
        <authorList>
            <person name="Will S.E."/>
            <person name="Henke P."/>
            <person name="Boedeker C."/>
            <person name="Huang S."/>
            <person name="Brinkmann H."/>
            <person name="Rohde M."/>
            <person name="Jarek M."/>
            <person name="Friedl T."/>
            <person name="Seufert S."/>
            <person name="Schumacher M."/>
            <person name="Overmann J."/>
            <person name="Neumann-Schaal M."/>
            <person name="Petersen J."/>
        </authorList>
    </citation>
    <scope>NUCLEOTIDE SEQUENCE [LARGE SCALE GENOMIC DNA]</scope>
    <source>
        <strain evidence="1">PCC 7102</strain>
    </source>
</reference>
<organism evidence="1 2">
    <name type="scientific">Dulcicalothrix desertica PCC 7102</name>
    <dbReference type="NCBI Taxonomy" id="232991"/>
    <lineage>
        <taxon>Bacteria</taxon>
        <taxon>Bacillati</taxon>
        <taxon>Cyanobacteriota</taxon>
        <taxon>Cyanophyceae</taxon>
        <taxon>Nostocales</taxon>
        <taxon>Calotrichaceae</taxon>
        <taxon>Dulcicalothrix</taxon>
    </lineage>
</organism>
<reference evidence="1" key="1">
    <citation type="submission" date="2018-12" db="EMBL/GenBank/DDBJ databases">
        <authorList>
            <person name="Will S."/>
            <person name="Neumann-Schaal M."/>
            <person name="Henke P."/>
        </authorList>
    </citation>
    <scope>NUCLEOTIDE SEQUENCE</scope>
    <source>
        <strain evidence="1">PCC 7102</strain>
    </source>
</reference>
<protein>
    <recommendedName>
        <fullName evidence="3">SMP-30/Gluconolactonase/LRE-like region domain-containing protein</fullName>
    </recommendedName>
</protein>
<dbReference type="Gene3D" id="2.120.10.30">
    <property type="entry name" value="TolB, C-terminal domain"/>
    <property type="match status" value="1"/>
</dbReference>
<sequence length="708" mass="79285">MIIVFYWVAGDTAAKVYRTSWIGNTFGGGEKWVQNQVIDMYVAPDGTVFTNSPWDEGGREAGIYKNGDAIARAEDLHGWGRFGGIAVTTDKKYMYVSMLQGHIDGKGNDYPPADTSWYCVRRFSLSGKPAPFTGGNGWDKSMLIVSKKAEVSGLAISGSELFVAVRDENIVRVYNTQTLKEIRSFSVPTPTKIAVDKQNTLWIIQNQKDANSAQILHYSKSGNRLPQAINNIPGANAIAIDNQNRLLIGDNGKNQQILIYDIKNKPVQVSTFGLKGGVYAGTPGKIEGLKFYGITGVGVDAKGNIYVNSSGFNLGKDTQGIKTGTDIRKFSPNGALQWQVVGLPFVDNADADPKMNGTHVYTMHDHYVMDYSKPAGKQWTYFGYTFNPFKYPDDIRLRVAHGSVFFRRIQGKPFMYFTNMFGSFLQAYRFNPATDGEIAIPSVLFQGTPEKEEKLQSDSWPPNQSQIGDWIWQDKNGNGAFDQGEFDASKRDYPYQGGWWVDSKGDVWKTLRMSEGIRHFPLQGIDSKGNPIYTYSSMKKFATPAEIKDIRRIEYFPETDTMYLSGFTERYPAGSDDGKAFGSEVFRYDNWSKGNRKERWRVAVPYDTKANPEVVTASMTVAGDYLFIITSRAAEVYIYNKATGAFVIKFKPGPEVANESGWIDIPYGIRAFQRTNGDYLVFAEEDWKAKVIVYQLPKKIPVQKADSN</sequence>
<gene>
    <name evidence="1" type="ORF">DSM106972_021440</name>
</gene>
<dbReference type="EMBL" id="RSCL01000004">
    <property type="protein sequence ID" value="RUT07884.1"/>
    <property type="molecule type" value="Genomic_DNA"/>
</dbReference>
<evidence type="ECO:0008006" key="3">
    <source>
        <dbReference type="Google" id="ProtNLM"/>
    </source>
</evidence>
<evidence type="ECO:0000313" key="2">
    <source>
        <dbReference type="Proteomes" id="UP000271624"/>
    </source>
</evidence>